<dbReference type="Proteomes" id="UP000391834">
    <property type="component" value="Unassembled WGS sequence"/>
</dbReference>
<keyword evidence="2" id="KW-1003">Cell membrane</keyword>
<feature type="transmembrane region" description="Helical" evidence="6">
    <location>
        <begin position="415"/>
        <end position="437"/>
    </location>
</feature>
<keyword evidence="10" id="KW-1185">Reference proteome</keyword>
<evidence type="ECO:0000256" key="6">
    <source>
        <dbReference type="SAM" id="Phobius"/>
    </source>
</evidence>
<evidence type="ECO:0000256" key="4">
    <source>
        <dbReference type="ARBA" id="ARBA00022989"/>
    </source>
</evidence>
<comment type="subcellular location">
    <subcellularLocation>
        <location evidence="1">Cell membrane</location>
        <topology evidence="1">Multi-pass membrane protein</topology>
    </subcellularLocation>
</comment>
<feature type="transmembrane region" description="Helical" evidence="6">
    <location>
        <begin position="657"/>
        <end position="683"/>
    </location>
</feature>
<feature type="transmembrane region" description="Helical" evidence="6">
    <location>
        <begin position="746"/>
        <end position="766"/>
    </location>
</feature>
<reference evidence="9 10" key="1">
    <citation type="submission" date="2019-10" db="EMBL/GenBank/DDBJ databases">
        <title>Prolixibacter strains distinguished by the presence of nitrate reductase genes were adept at nitrate-dependent anaerobic corrosion of metallic iron and carbon steel.</title>
        <authorList>
            <person name="Iino T."/>
            <person name="Shono N."/>
            <person name="Ito K."/>
            <person name="Nakamura R."/>
            <person name="Sueoka K."/>
            <person name="Harayama S."/>
            <person name="Ohkuma M."/>
        </authorList>
    </citation>
    <scope>NUCLEOTIDE SEQUENCE [LARGE SCALE GENOMIC DNA]</scope>
    <source>
        <strain evidence="9 10">JCM 13498</strain>
    </source>
</reference>
<dbReference type="PANTHER" id="PTHR30572:SF18">
    <property type="entry name" value="ABC-TYPE MACROLIDE FAMILY EXPORT SYSTEM PERMEASE COMPONENT 2"/>
    <property type="match status" value="1"/>
</dbReference>
<gene>
    <name evidence="9" type="ORF">PbJCM13498_15580</name>
</gene>
<evidence type="ECO:0000259" key="8">
    <source>
        <dbReference type="Pfam" id="PF12704"/>
    </source>
</evidence>
<evidence type="ECO:0000256" key="2">
    <source>
        <dbReference type="ARBA" id="ARBA00022475"/>
    </source>
</evidence>
<evidence type="ECO:0000313" key="9">
    <source>
        <dbReference type="EMBL" id="GET32695.1"/>
    </source>
</evidence>
<comment type="caution">
    <text evidence="9">The sequence shown here is derived from an EMBL/GenBank/DDBJ whole genome shotgun (WGS) entry which is preliminary data.</text>
</comment>
<feature type="domain" description="MacB-like periplasmic core" evidence="8">
    <location>
        <begin position="465"/>
        <end position="610"/>
    </location>
</feature>
<keyword evidence="3 6" id="KW-0812">Transmembrane</keyword>
<feature type="domain" description="MacB-like periplasmic core" evidence="8">
    <location>
        <begin position="19"/>
        <end position="230"/>
    </location>
</feature>
<evidence type="ECO:0000256" key="1">
    <source>
        <dbReference type="ARBA" id="ARBA00004651"/>
    </source>
</evidence>
<dbReference type="GO" id="GO:0005886">
    <property type="term" value="C:plasma membrane"/>
    <property type="evidence" value="ECO:0007669"/>
    <property type="project" value="UniProtKB-SubCell"/>
</dbReference>
<dbReference type="Pfam" id="PF02687">
    <property type="entry name" value="FtsX"/>
    <property type="match status" value="2"/>
</dbReference>
<name>A0A5M4AXR0_9BACT</name>
<evidence type="ECO:0000259" key="7">
    <source>
        <dbReference type="Pfam" id="PF02687"/>
    </source>
</evidence>
<protein>
    <submittedName>
        <fullName evidence="9">ABC transporter permease</fullName>
    </submittedName>
</protein>
<keyword evidence="5 6" id="KW-0472">Membrane</keyword>
<feature type="transmembrane region" description="Helical" evidence="6">
    <location>
        <begin position="276"/>
        <end position="300"/>
    </location>
</feature>
<dbReference type="RefSeq" id="WP_025862564.1">
    <property type="nucleotide sequence ID" value="NZ_BLAX01000001.1"/>
</dbReference>
<dbReference type="OrthoDB" id="905059at2"/>
<evidence type="ECO:0000256" key="5">
    <source>
        <dbReference type="ARBA" id="ARBA00023136"/>
    </source>
</evidence>
<dbReference type="InterPro" id="IPR050250">
    <property type="entry name" value="Macrolide_Exporter_MacB"/>
</dbReference>
<feature type="transmembrane region" description="Helical" evidence="6">
    <location>
        <begin position="704"/>
        <end position="726"/>
    </location>
</feature>
<dbReference type="AlphaFoldDB" id="A0A5M4AXR0"/>
<dbReference type="EMBL" id="BLAX01000001">
    <property type="protein sequence ID" value="GET32695.1"/>
    <property type="molecule type" value="Genomic_DNA"/>
</dbReference>
<evidence type="ECO:0000256" key="3">
    <source>
        <dbReference type="ARBA" id="ARBA00022692"/>
    </source>
</evidence>
<dbReference type="GO" id="GO:0022857">
    <property type="term" value="F:transmembrane transporter activity"/>
    <property type="evidence" value="ECO:0007669"/>
    <property type="project" value="TreeGrafter"/>
</dbReference>
<feature type="transmembrane region" description="Helical" evidence="6">
    <location>
        <begin position="321"/>
        <end position="345"/>
    </location>
</feature>
<dbReference type="InterPro" id="IPR003838">
    <property type="entry name" value="ABC3_permease_C"/>
</dbReference>
<evidence type="ECO:0000313" key="10">
    <source>
        <dbReference type="Proteomes" id="UP000391834"/>
    </source>
</evidence>
<proteinExistence type="predicted"/>
<feature type="transmembrane region" description="Helical" evidence="6">
    <location>
        <begin position="16"/>
        <end position="39"/>
    </location>
</feature>
<sequence length="783" mass="87780">MKQLRYTFRTLKRNPLLIFVTLPGLAFGLAAFLLLSVYVRHELSYDQQFPTKDRVVRIVNHVVEKQSTENEPICLRDAYNEIPAKVPGIEAATQLYRGWDVNVDTKTQRFEKKELLYADPGFFKVFGLNLLAGNQETALRDLNTVVLTGQTAKQLFGTTDCIGKVISISDQPFTITGVIKKLPSTTHFQFDLLASMSSVHPERFGGLDFFTYFLLNAHANRAQTLAQINRVNSDLMKPWAAPFDMKVTSETEPLTRIHLHTKADYDLSEKGSLGSIYLIAGLAFFILLIAMINYINLYVLHGEKRIKEIASRKALGADKRTLAKLFYTETGIISFFALFLAVWLTGIARPWFAHLMQRSLPASELFSPSGILIVLGFLALLVLISGAYPSFHLSGINLVTGLKGQRDTRRKRSPLSILSVVVQFSVAIFLITSLVVIRSQIHYLKNVPLGFNASNVIGISGLNEETKAHAKTIQNELNKMPFVESTAYSRHRMGSGSSGQGIKLYGNTTGSFHGINEYRIHPGFGKTMQLRLLQGRFFDDRKTDQQAIILNEAAVKMLGIKDPIGKLVIMHTDPMKIIGVVHDFYYNSSSSEKIAPLALTNYDTGLQYFFFRTSGTFTKAEQKQVTSVFQQYDPNFIFSSFRLTDIYNDKFAGEERVLHLISAGTILAIIISFMGIMALSIFTTVRRTKEIGVRKVMGSSVQEILQLLLFDMLIWVVAAMLVAFAVDYFALNNWLSNYANRISLHPGYFILSGLLALLVALAAVGWQSWRAATRNPVDALRYE</sequence>
<feature type="domain" description="ABC3 transporter permease C-terminal" evidence="7">
    <location>
        <begin position="282"/>
        <end position="397"/>
    </location>
</feature>
<feature type="transmembrane region" description="Helical" evidence="6">
    <location>
        <begin position="365"/>
        <end position="388"/>
    </location>
</feature>
<dbReference type="Pfam" id="PF12704">
    <property type="entry name" value="MacB_PCD"/>
    <property type="match status" value="2"/>
</dbReference>
<organism evidence="9 10">
    <name type="scientific">Prolixibacter bellariivorans</name>
    <dbReference type="NCBI Taxonomy" id="314319"/>
    <lineage>
        <taxon>Bacteria</taxon>
        <taxon>Pseudomonadati</taxon>
        <taxon>Bacteroidota</taxon>
        <taxon>Bacteroidia</taxon>
        <taxon>Marinilabiliales</taxon>
        <taxon>Prolixibacteraceae</taxon>
        <taxon>Prolixibacter</taxon>
    </lineage>
</organism>
<accession>A0A5M4AXR0</accession>
<dbReference type="InterPro" id="IPR025857">
    <property type="entry name" value="MacB_PCD"/>
</dbReference>
<dbReference type="PANTHER" id="PTHR30572">
    <property type="entry name" value="MEMBRANE COMPONENT OF TRANSPORTER-RELATED"/>
    <property type="match status" value="1"/>
</dbReference>
<feature type="domain" description="ABC3 transporter permease C-terminal" evidence="7">
    <location>
        <begin position="665"/>
        <end position="776"/>
    </location>
</feature>
<keyword evidence="4 6" id="KW-1133">Transmembrane helix</keyword>